<dbReference type="UniPathway" id="UPA00655">
    <property type="reaction ID" value="UER00711"/>
</dbReference>
<name>A0A8K1ICX1_9ROSI</name>
<dbReference type="GeneID" id="69247641"/>
<feature type="domain" description="CoA carboxyltransferase N-terminal" evidence="8">
    <location>
        <begin position="322"/>
        <end position="593"/>
    </location>
</feature>
<comment type="cofactor">
    <cofactor evidence="7">
        <name>Zn(2+)</name>
        <dbReference type="ChEBI" id="CHEBI:29105"/>
    </cofactor>
    <text evidence="7">Binds 1 zinc ion per subunit.</text>
</comment>
<dbReference type="HAMAP" id="MF_01395">
    <property type="entry name" value="AcetylCoA_CT_beta"/>
    <property type="match status" value="1"/>
</dbReference>
<keyword evidence="7" id="KW-0275">Fatty acid biosynthesis</keyword>
<evidence type="ECO:0000256" key="2">
    <source>
        <dbReference type="ARBA" id="ARBA00022679"/>
    </source>
</evidence>
<dbReference type="RefSeq" id="YP_010229274.1">
    <property type="nucleotide sequence ID" value="NC_059684.1"/>
</dbReference>
<keyword evidence="2 7" id="KW-0808">Transferase</keyword>
<dbReference type="Gene3D" id="3.90.226.10">
    <property type="entry name" value="2-enoyl-CoA Hydratase, Chain A, domain 1"/>
    <property type="match status" value="2"/>
</dbReference>
<geneLocation type="chloroplast" evidence="9"/>
<evidence type="ECO:0000259" key="8">
    <source>
        <dbReference type="PROSITE" id="PS50980"/>
    </source>
</evidence>
<feature type="binding site" evidence="7">
    <location>
        <position position="128"/>
    </location>
    <ligand>
        <name>Zn(2+)</name>
        <dbReference type="ChEBI" id="CHEBI:29105"/>
    </ligand>
</feature>
<proteinExistence type="inferred from homology"/>
<dbReference type="GO" id="GO:0003989">
    <property type="term" value="F:acetyl-CoA carboxylase activity"/>
    <property type="evidence" value="ECO:0007669"/>
    <property type="project" value="InterPro"/>
</dbReference>
<evidence type="ECO:0000256" key="1">
    <source>
        <dbReference type="ARBA" id="ARBA00011842"/>
    </source>
</evidence>
<dbReference type="PRINTS" id="PR01070">
    <property type="entry name" value="ACCCTRFRASEB"/>
</dbReference>
<dbReference type="GO" id="GO:0006633">
    <property type="term" value="P:fatty acid biosynthetic process"/>
    <property type="evidence" value="ECO:0007669"/>
    <property type="project" value="UniProtKB-KW"/>
</dbReference>
<accession>A0A8K1ICX1</accession>
<protein>
    <recommendedName>
        <fullName evidence="7">Acetyl-coenzyme A carboxylase carboxyl transferase subunit beta, chloroplastic</fullName>
        <shortName evidence="7">ACCase subunit beta</shortName>
        <shortName evidence="7">Acetyl-CoA carboxylase carboxyltransferase subunit beta</shortName>
        <ecNumber evidence="7">2.1.3.15</ecNumber>
    </recommendedName>
</protein>
<dbReference type="AlphaFoldDB" id="A0A8K1ICX1"/>
<dbReference type="InterPro" id="IPR029045">
    <property type="entry name" value="ClpP/crotonase-like_dom_sf"/>
</dbReference>
<keyword evidence="7" id="KW-0443">Lipid metabolism</keyword>
<evidence type="ECO:0000256" key="7">
    <source>
        <dbReference type="HAMAP-Rule" id="MF_01395"/>
    </source>
</evidence>
<dbReference type="PANTHER" id="PTHR42995:SF5">
    <property type="entry name" value="ACETYL-COENZYME A CARBOXYLASE CARBOXYL TRANSFERASE SUBUNIT BETA, CHLOROPLASTIC"/>
    <property type="match status" value="1"/>
</dbReference>
<dbReference type="InterPro" id="IPR011762">
    <property type="entry name" value="COA_CT_N"/>
</dbReference>
<gene>
    <name evidence="7 9" type="primary">accD</name>
</gene>
<evidence type="ECO:0000313" key="9">
    <source>
        <dbReference type="EMBL" id="UBZ24945.1"/>
    </source>
</evidence>
<dbReference type="GO" id="GO:0009570">
    <property type="term" value="C:chloroplast stroma"/>
    <property type="evidence" value="ECO:0007669"/>
    <property type="project" value="UniProtKB-SubCell"/>
</dbReference>
<dbReference type="GO" id="GO:0008270">
    <property type="term" value="F:zinc ion binding"/>
    <property type="evidence" value="ECO:0007669"/>
    <property type="project" value="UniProtKB-UniRule"/>
</dbReference>
<comment type="subunit">
    <text evidence="7">Acetyl-CoA carboxylase is a heterohexamer composed of biotin carboxyl carrier protein, biotin carboxylase and two subunits each of ACCase subunit alpha and ACCase plastid-coded subunit beta (accD).</text>
</comment>
<organism evidence="9">
    <name type="scientific">Apinagia fucoides</name>
    <dbReference type="NCBI Taxonomy" id="995753"/>
    <lineage>
        <taxon>Eukaryota</taxon>
        <taxon>Viridiplantae</taxon>
        <taxon>Streptophyta</taxon>
        <taxon>Embryophyta</taxon>
        <taxon>Tracheophyta</taxon>
        <taxon>Spermatophyta</taxon>
        <taxon>Magnoliopsida</taxon>
        <taxon>eudicotyledons</taxon>
        <taxon>Gunneridae</taxon>
        <taxon>Pentapetalae</taxon>
        <taxon>rosids</taxon>
        <taxon>fabids</taxon>
        <taxon>Malpighiales</taxon>
        <taxon>Podostemaceae</taxon>
        <taxon>Podostemoideae</taxon>
        <taxon>Apinagia</taxon>
    </lineage>
</organism>
<feature type="binding site" evidence="7">
    <location>
        <position position="191"/>
    </location>
    <ligand>
        <name>Zn(2+)</name>
        <dbReference type="ChEBI" id="CHEBI:29105"/>
    </ligand>
</feature>
<dbReference type="GO" id="GO:0005524">
    <property type="term" value="F:ATP binding"/>
    <property type="evidence" value="ECO:0007669"/>
    <property type="project" value="UniProtKB-KW"/>
</dbReference>
<dbReference type="SUPFAM" id="SSF52096">
    <property type="entry name" value="ClpP/crotonase"/>
    <property type="match status" value="2"/>
</dbReference>
<dbReference type="Pfam" id="PF01039">
    <property type="entry name" value="Carboxyl_trans"/>
    <property type="match status" value="1"/>
</dbReference>
<feature type="binding site" evidence="7">
    <location>
        <position position="172"/>
    </location>
    <ligand>
        <name>Zn(2+)</name>
        <dbReference type="ChEBI" id="CHEBI:29105"/>
    </ligand>
</feature>
<keyword evidence="6 7" id="KW-0067">ATP-binding</keyword>
<keyword evidence="3 7" id="KW-0547">Nucleotide-binding</keyword>
<keyword evidence="5 7" id="KW-0862">Zinc</keyword>
<comment type="catalytic activity">
    <reaction evidence="7">
        <text>N(6)-carboxybiotinyl-L-lysyl-[protein] + acetyl-CoA = N(6)-biotinyl-L-lysyl-[protein] + malonyl-CoA</text>
        <dbReference type="Rhea" id="RHEA:54728"/>
        <dbReference type="Rhea" id="RHEA-COMP:10505"/>
        <dbReference type="Rhea" id="RHEA-COMP:10506"/>
        <dbReference type="ChEBI" id="CHEBI:57288"/>
        <dbReference type="ChEBI" id="CHEBI:57384"/>
        <dbReference type="ChEBI" id="CHEBI:83144"/>
        <dbReference type="ChEBI" id="CHEBI:83145"/>
        <dbReference type="EC" id="2.1.3.15"/>
    </reaction>
</comment>
<dbReference type="EMBL" id="MN165812">
    <property type="protein sequence ID" value="UBZ24945.1"/>
    <property type="molecule type" value="Genomic_DNA"/>
</dbReference>
<keyword evidence="7" id="KW-0276">Fatty acid metabolism</keyword>
<keyword evidence="7" id="KW-0444">Lipid biosynthesis</keyword>
<feature type="binding site" evidence="7">
    <location>
        <position position="82"/>
    </location>
    <ligand>
        <name>Zn(2+)</name>
        <dbReference type="ChEBI" id="CHEBI:29105"/>
    </ligand>
</feature>
<dbReference type="InterPro" id="IPR034733">
    <property type="entry name" value="AcCoA_carboxyl_beta"/>
</dbReference>
<keyword evidence="9" id="KW-0150">Chloroplast</keyword>
<dbReference type="PROSITE" id="PS50980">
    <property type="entry name" value="COA_CT_NTER"/>
    <property type="match status" value="1"/>
</dbReference>
<sequence length="593" mass="69117">MFFIGIKIIFEENVAFFSLFLFILALSISSDKLYRIENLEKGQSFFMISRSLLPSLKISWKQRLGDTLKKKIWSSSNFLLSCRQTDLGFSFFSFETLSLNPIVTVLTGIETEELNSDYFDSYYFNEICNIEIIHFKKKSEYFSTLSQSYLENLKYIKPVKRYQYLWVTCEVCEGINYRKDFLSKMYICQYCDSYVRMGSSERIDCLIDSGTWYPMDEDMISLDPIQFDQKNQIDEVKQFDHFLLNSKEYKKFKILKMKTYRYPDISQEVLFFKFLELPLSIFLMGAFSPFNKSPRRVYNLHSFYSIRYLDRYLKKIDLKIKKYFFLKEEKKNHKKKKEEKYTYKKEKRKYSSIDTGLRHNRKILIEINRILKELNKIINRGIPDEDQKELDHKNKKRGVAGEIPYIEKIDFIQREYGLTEAVQTGVGMLNGIPIAMGVMDFRFIGGSMGTVVGEKITRLIEYARNERLPLIIVCASGGARMQEGSLSLMQMAKISSALHHYQSSKKLFFISVLTSPTTGGVIASFAMLADIIIAEPEAHIAFAGKRVIEQTLNQKVPDGSQEAEMIFDSGLLDLIVPRNLLKGVLNELVHLHI</sequence>
<comment type="pathway">
    <text evidence="7">Lipid metabolism; malonyl-CoA biosynthesis; malonyl-CoA from acetyl-CoA: step 1/1.</text>
</comment>
<comment type="caution">
    <text evidence="7">Lacks conserved residue(s) required for the propagation of feature annotation.</text>
</comment>
<dbReference type="GO" id="GO:2001295">
    <property type="term" value="P:malonyl-CoA biosynthetic process"/>
    <property type="evidence" value="ECO:0007669"/>
    <property type="project" value="UniProtKB-UniRule"/>
</dbReference>
<dbReference type="InterPro" id="IPR000438">
    <property type="entry name" value="Acetyl_CoA_COase_Trfase_b_su"/>
</dbReference>
<comment type="subcellular location">
    <subcellularLocation>
        <location evidence="7">Plastid</location>
        <location evidence="7">Chloroplast stroma</location>
    </subcellularLocation>
</comment>
<keyword evidence="4 7" id="KW-0863">Zinc-finger</keyword>
<reference evidence="9" key="1">
    <citation type="journal article" date="2019" name="Front. Plant Sci.">
        <title>Plastid genomes of five species of riverweeds (Podostemaceae): structural organization and comparative analysis in Malpighiales.</title>
        <authorList>
            <person name="Bedoya A.M."/>
            <person name="Ruhfel B.R."/>
            <person name="Philbrick T."/>
            <person name="Madrinan S."/>
            <person name="Bove C.P."/>
            <person name="Mesterhazy A."/>
            <person name="Olmstead R.G."/>
        </authorList>
    </citation>
    <scope>NUCLEOTIDE SEQUENCE</scope>
</reference>
<dbReference type="GO" id="GO:0009317">
    <property type="term" value="C:acetyl-CoA carboxylase complex"/>
    <property type="evidence" value="ECO:0007669"/>
    <property type="project" value="InterPro"/>
</dbReference>
<comment type="similarity">
    <text evidence="7">Belongs to the AccD/PCCB family.</text>
</comment>
<evidence type="ECO:0000256" key="5">
    <source>
        <dbReference type="ARBA" id="ARBA00022833"/>
    </source>
</evidence>
<comment type="subunit">
    <text evidence="1">Acetyl-CoA carboxylase is a heterohexamer composed of biotin carboxyl carrier protein, biotin carboxylase and 2 subunits each of ACCase subunit alpha and ACCase plastid-coded subunit beta (accD).</text>
</comment>
<keyword evidence="7" id="KW-0479">Metal-binding</keyword>
<dbReference type="GO" id="GO:0016743">
    <property type="term" value="F:carboxyl- or carbamoyltransferase activity"/>
    <property type="evidence" value="ECO:0007669"/>
    <property type="project" value="UniProtKB-UniRule"/>
</dbReference>
<comment type="function">
    <text evidence="7">Component of the acetyl coenzyme A carboxylase (ACC) complex. Biotin carboxylase (BC) catalyzes the carboxylation of biotin on its carrier protein (BCCP) and then the CO(2) group is transferred by the transcarboxylase to acetyl-CoA to form malonyl-CoA.</text>
</comment>
<keyword evidence="9" id="KW-0934">Plastid</keyword>
<dbReference type="EC" id="2.1.3.15" evidence="7"/>
<evidence type="ECO:0000256" key="6">
    <source>
        <dbReference type="ARBA" id="ARBA00022840"/>
    </source>
</evidence>
<evidence type="ECO:0000256" key="4">
    <source>
        <dbReference type="ARBA" id="ARBA00022771"/>
    </source>
</evidence>
<evidence type="ECO:0000256" key="3">
    <source>
        <dbReference type="ARBA" id="ARBA00022741"/>
    </source>
</evidence>
<dbReference type="PANTHER" id="PTHR42995">
    <property type="entry name" value="ACETYL-COENZYME A CARBOXYLASE CARBOXYL TRANSFERASE SUBUNIT BETA, CHLOROPLASTIC"/>
    <property type="match status" value="1"/>
</dbReference>